<name>A0A7K1L100_9ACTN</name>
<evidence type="ECO:0000313" key="3">
    <source>
        <dbReference type="Proteomes" id="UP000432015"/>
    </source>
</evidence>
<dbReference type="AlphaFoldDB" id="A0A7K1L100"/>
<sequence>MSAPDWSTAAWRKSARSNGIGNCVEVAASGDMIGVRDSKDISGGVVLVFAKDDWSAFTGTVKAARARH</sequence>
<dbReference type="Proteomes" id="UP000432015">
    <property type="component" value="Unassembled WGS sequence"/>
</dbReference>
<accession>A0A7K1L100</accession>
<proteinExistence type="predicted"/>
<protein>
    <submittedName>
        <fullName evidence="2">DUF397 domain-containing protein</fullName>
    </submittedName>
</protein>
<organism evidence="2 3">
    <name type="scientific">Actinomadura litoris</name>
    <dbReference type="NCBI Taxonomy" id="2678616"/>
    <lineage>
        <taxon>Bacteria</taxon>
        <taxon>Bacillati</taxon>
        <taxon>Actinomycetota</taxon>
        <taxon>Actinomycetes</taxon>
        <taxon>Streptosporangiales</taxon>
        <taxon>Thermomonosporaceae</taxon>
        <taxon>Actinomadura</taxon>
    </lineage>
</organism>
<gene>
    <name evidence="2" type="ORF">GNZ18_15400</name>
</gene>
<keyword evidence="3" id="KW-1185">Reference proteome</keyword>
<dbReference type="RefSeq" id="WP_156217166.1">
    <property type="nucleotide sequence ID" value="NZ_WOFH01000005.1"/>
</dbReference>
<dbReference type="Pfam" id="PF04149">
    <property type="entry name" value="DUF397"/>
    <property type="match status" value="1"/>
</dbReference>
<feature type="domain" description="DUF397" evidence="1">
    <location>
        <begin position="9"/>
        <end position="62"/>
    </location>
</feature>
<dbReference type="EMBL" id="WOFH01000005">
    <property type="protein sequence ID" value="MUN37983.1"/>
    <property type="molecule type" value="Genomic_DNA"/>
</dbReference>
<evidence type="ECO:0000313" key="2">
    <source>
        <dbReference type="EMBL" id="MUN37983.1"/>
    </source>
</evidence>
<dbReference type="InterPro" id="IPR007278">
    <property type="entry name" value="DUF397"/>
</dbReference>
<evidence type="ECO:0000259" key="1">
    <source>
        <dbReference type="Pfam" id="PF04149"/>
    </source>
</evidence>
<reference evidence="2 3" key="1">
    <citation type="submission" date="2019-11" db="EMBL/GenBank/DDBJ databases">
        <authorList>
            <person name="Cao P."/>
        </authorList>
    </citation>
    <scope>NUCLEOTIDE SEQUENCE [LARGE SCALE GENOMIC DNA]</scope>
    <source>
        <strain evidence="2 3">NEAU-AAG5</strain>
    </source>
</reference>
<comment type="caution">
    <text evidence="2">The sequence shown here is derived from an EMBL/GenBank/DDBJ whole genome shotgun (WGS) entry which is preliminary data.</text>
</comment>